<dbReference type="SUPFAM" id="SSF51735">
    <property type="entry name" value="NAD(P)-binding Rossmann-fold domains"/>
    <property type="match status" value="1"/>
</dbReference>
<dbReference type="eggNOG" id="COG2897">
    <property type="taxonomic scope" value="Bacteria"/>
</dbReference>
<dbReference type="InterPro" id="IPR001307">
    <property type="entry name" value="Thiosulphate_STrfase_CS"/>
</dbReference>
<dbReference type="InterPro" id="IPR045078">
    <property type="entry name" value="TST/MPST-like"/>
</dbReference>
<dbReference type="HOGENOM" id="CLU_439891_0_0_11"/>
<feature type="region of interest" description="Disordered" evidence="4">
    <location>
        <begin position="375"/>
        <end position="413"/>
    </location>
</feature>
<dbReference type="PROSITE" id="PS50206">
    <property type="entry name" value="RHODANESE_3"/>
    <property type="match status" value="2"/>
</dbReference>
<dbReference type="Gene3D" id="3.40.250.10">
    <property type="entry name" value="Rhodanese-like domain"/>
    <property type="match status" value="2"/>
</dbReference>
<sequence>MGSRYVIIGAGAVGATVAAQLVEVGLPVVVVARGANLAALRAGGLRYLRPDGTRQVPLEAVAGPEELDLRAGDVLVLATKAQDTEAVVADWAWRPVAGARPGPGATPGTPAAAAEALPIVLLQNGIDSARSALRRFAAVVDCAVVLPASHLRPGEVVASGAPLVGGLVLGRADRRAAAPVSAVPPAEPTGPDSVDLAAAQIAADLARASFATTVVDDIARYKAGKLLGNLAYNLDAAASPGPLRDAVATAAVEEARAVLAAAGLEAAEPIAAPGLDLTAWKIEDVPGHDRLGSSTWQSLARGGSVESDYLNGEIVLLARLHGLAAPVNTAVARWIAGAARRGGVPAGLGPADLAALLTAAGRPVPSVPVPVPVPVPSASADRAPDVTSPNVTRAGGTGDEWVDDDGAGGGGDPARASEVLVGAAALRDELSAAGPPLLLDVRWALGDPHGRDHYLGGHLPGAVYVDLETELAAPAAVPGGRHPLPDLVTLTAAARRWGLTAGRRVVVYDDNGGQSAARAWWLLRWAGVTQVRLLDGALAAWRSAGFPLERGDVVPPAGDVTLRGGALPTIDADGAAQLAVEGTLLDARAGERYRGEVEPVDPKAGHIPGARGAPTAANLDEAGRFLPPRVLRARFAALGVGEGTGVVGVYCGSGVTAAHEIAALAVAGIDAALYPGSWSEWSADPTRPVATGPS</sequence>
<dbReference type="RefSeq" id="WP_013425844.1">
    <property type="nucleotide sequence ID" value="NC_014666.1"/>
</dbReference>
<dbReference type="SMART" id="SM00450">
    <property type="entry name" value="RHOD"/>
    <property type="match status" value="2"/>
</dbReference>
<dbReference type="AlphaFoldDB" id="E3IZF6"/>
<dbReference type="PROSITE" id="PS00380">
    <property type="entry name" value="RHODANESE_1"/>
    <property type="match status" value="1"/>
</dbReference>
<evidence type="ECO:0000313" key="6">
    <source>
        <dbReference type="EMBL" id="ADP82726.1"/>
    </source>
</evidence>
<dbReference type="InterPro" id="IPR013752">
    <property type="entry name" value="KPA_reductase"/>
</dbReference>
<dbReference type="EMBL" id="CP002299">
    <property type="protein sequence ID" value="ADP82726.1"/>
    <property type="molecule type" value="Genomic_DNA"/>
</dbReference>
<evidence type="ECO:0000259" key="5">
    <source>
        <dbReference type="PROSITE" id="PS50206"/>
    </source>
</evidence>
<keyword evidence="7" id="KW-1185">Reference proteome</keyword>
<evidence type="ECO:0000256" key="1">
    <source>
        <dbReference type="ARBA" id="ARBA00022679"/>
    </source>
</evidence>
<evidence type="ECO:0000256" key="2">
    <source>
        <dbReference type="ARBA" id="ARBA00022737"/>
    </source>
</evidence>
<dbReference type="InterPro" id="IPR036873">
    <property type="entry name" value="Rhodanese-like_dom_sf"/>
</dbReference>
<evidence type="ECO:0000313" key="7">
    <source>
        <dbReference type="Proteomes" id="UP000002484"/>
    </source>
</evidence>
<gene>
    <name evidence="6" type="ordered locus">FraEuI1c_4735</name>
</gene>
<dbReference type="PANTHER" id="PTHR11364:SF27">
    <property type="entry name" value="SULFURTRANSFERASE"/>
    <property type="match status" value="1"/>
</dbReference>
<protein>
    <recommendedName>
        <fullName evidence="3">Sulfurtransferase</fullName>
    </recommendedName>
</protein>
<dbReference type="Gene3D" id="3.40.50.720">
    <property type="entry name" value="NAD(P)-binding Rossmann-like Domain"/>
    <property type="match status" value="1"/>
</dbReference>
<reference evidence="6 7" key="1">
    <citation type="submission" date="2010-10" db="EMBL/GenBank/DDBJ databases">
        <title>Complete sequence of Frankia sp. EuI1c.</title>
        <authorList>
            <consortium name="US DOE Joint Genome Institute"/>
            <person name="Lucas S."/>
            <person name="Copeland A."/>
            <person name="Lapidus A."/>
            <person name="Cheng J.-F."/>
            <person name="Bruce D."/>
            <person name="Goodwin L."/>
            <person name="Pitluck S."/>
            <person name="Chertkov O."/>
            <person name="Detter J.C."/>
            <person name="Han C."/>
            <person name="Tapia R."/>
            <person name="Land M."/>
            <person name="Hauser L."/>
            <person name="Jeffries C."/>
            <person name="Kyrpides N."/>
            <person name="Ivanova N."/>
            <person name="Mikhailova N."/>
            <person name="Beauchemin N."/>
            <person name="Sen A."/>
            <person name="Sur S.A."/>
            <person name="Gtari M."/>
            <person name="Wall L."/>
            <person name="Tisa L."/>
            <person name="Woyke T."/>
        </authorList>
    </citation>
    <scope>NUCLEOTIDE SEQUENCE [LARGE SCALE GENOMIC DNA]</scope>
    <source>
        <strain evidence="7">DSM 45817 / CECT 9037 / EuI1c</strain>
    </source>
</reference>
<dbReference type="STRING" id="298654.FraEuI1c_4735"/>
<proteinExistence type="predicted"/>
<evidence type="ECO:0000256" key="4">
    <source>
        <dbReference type="SAM" id="MobiDB-lite"/>
    </source>
</evidence>
<dbReference type="SUPFAM" id="SSF52821">
    <property type="entry name" value="Rhodanese/Cell cycle control phosphatase"/>
    <property type="match status" value="2"/>
</dbReference>
<dbReference type="CDD" id="cd01449">
    <property type="entry name" value="TST_Repeat_2"/>
    <property type="match status" value="1"/>
</dbReference>
<dbReference type="PANTHER" id="PTHR11364">
    <property type="entry name" value="THIOSULFATE SULFERTANSFERASE"/>
    <property type="match status" value="1"/>
</dbReference>
<keyword evidence="2" id="KW-0677">Repeat</keyword>
<feature type="domain" description="Rhodanese" evidence="5">
    <location>
        <begin position="578"/>
        <end position="690"/>
    </location>
</feature>
<dbReference type="InterPro" id="IPR013332">
    <property type="entry name" value="KPR_N"/>
</dbReference>
<keyword evidence="1 3" id="KW-0808">Transferase</keyword>
<feature type="domain" description="Rhodanese" evidence="5">
    <location>
        <begin position="432"/>
        <end position="550"/>
    </location>
</feature>
<dbReference type="InParanoid" id="E3IZF6"/>
<dbReference type="GO" id="GO:0004792">
    <property type="term" value="F:thiosulfate-cyanide sulfurtransferase activity"/>
    <property type="evidence" value="ECO:0007669"/>
    <property type="project" value="InterPro"/>
</dbReference>
<dbReference type="InterPro" id="IPR008927">
    <property type="entry name" value="6-PGluconate_DH-like_C_sf"/>
</dbReference>
<dbReference type="InterPro" id="IPR036291">
    <property type="entry name" value="NAD(P)-bd_dom_sf"/>
</dbReference>
<dbReference type="KEGG" id="fri:FraEuI1c_4735"/>
<evidence type="ECO:0000256" key="3">
    <source>
        <dbReference type="RuleBase" id="RU000507"/>
    </source>
</evidence>
<dbReference type="SUPFAM" id="SSF48179">
    <property type="entry name" value="6-phosphogluconate dehydrogenase C-terminal domain-like"/>
    <property type="match status" value="1"/>
</dbReference>
<dbReference type="Proteomes" id="UP000002484">
    <property type="component" value="Chromosome"/>
</dbReference>
<dbReference type="InterPro" id="IPR001763">
    <property type="entry name" value="Rhodanese-like_dom"/>
</dbReference>
<dbReference type="CDD" id="cd01448">
    <property type="entry name" value="TST_Repeat_1"/>
    <property type="match status" value="1"/>
</dbReference>
<dbReference type="Gene3D" id="1.10.1040.10">
    <property type="entry name" value="N-(1-d-carboxylethyl)-l-norvaline Dehydrogenase, domain 2"/>
    <property type="match status" value="1"/>
</dbReference>
<accession>E3IZF6</accession>
<organism evidence="6 7">
    <name type="scientific">Pseudofrankia inefficax (strain DSM 45817 / CECT 9037 / DDB 130130 / EuI1c)</name>
    <name type="common">Frankia inefficax</name>
    <dbReference type="NCBI Taxonomy" id="298654"/>
    <lineage>
        <taxon>Bacteria</taxon>
        <taxon>Bacillati</taxon>
        <taxon>Actinomycetota</taxon>
        <taxon>Actinomycetes</taxon>
        <taxon>Frankiales</taxon>
        <taxon>Frankiaceae</taxon>
        <taxon>Pseudofrankia</taxon>
    </lineage>
</organism>
<dbReference type="PROSITE" id="PS00683">
    <property type="entry name" value="RHODANESE_2"/>
    <property type="match status" value="1"/>
</dbReference>
<dbReference type="Pfam" id="PF00581">
    <property type="entry name" value="Rhodanese"/>
    <property type="match status" value="2"/>
</dbReference>
<name>E3IZF6_PSEI1</name>
<dbReference type="Pfam" id="PF02558">
    <property type="entry name" value="ApbA"/>
    <property type="match status" value="1"/>
</dbReference>
<dbReference type="eggNOG" id="COG1893">
    <property type="taxonomic scope" value="Bacteria"/>
</dbReference>
<dbReference type="Pfam" id="PF08546">
    <property type="entry name" value="ApbA_C"/>
    <property type="match status" value="1"/>
</dbReference>
<dbReference type="InterPro" id="IPR013328">
    <property type="entry name" value="6PGD_dom2"/>
</dbReference>